<evidence type="ECO:0000256" key="2">
    <source>
        <dbReference type="ARBA" id="ARBA00004236"/>
    </source>
</evidence>
<dbReference type="InterPro" id="IPR004358">
    <property type="entry name" value="Sig_transdc_His_kin-like_C"/>
</dbReference>
<evidence type="ECO:0000313" key="13">
    <source>
        <dbReference type="EMBL" id="GAA1607106.1"/>
    </source>
</evidence>
<keyword evidence="14" id="KW-1185">Reference proteome</keyword>
<name>A0ABN2EGR4_9ACTN</name>
<dbReference type="SMART" id="SM00387">
    <property type="entry name" value="HATPase_c"/>
    <property type="match status" value="1"/>
</dbReference>
<dbReference type="Pfam" id="PF00512">
    <property type="entry name" value="HisKA"/>
    <property type="match status" value="1"/>
</dbReference>
<dbReference type="PROSITE" id="PS50109">
    <property type="entry name" value="HIS_KIN"/>
    <property type="match status" value="1"/>
</dbReference>
<dbReference type="SUPFAM" id="SSF55874">
    <property type="entry name" value="ATPase domain of HSP90 chaperone/DNA topoisomerase II/histidine kinase"/>
    <property type="match status" value="1"/>
</dbReference>
<dbReference type="Gene3D" id="3.30.565.10">
    <property type="entry name" value="Histidine kinase-like ATPase, C-terminal domain"/>
    <property type="match status" value="1"/>
</dbReference>
<dbReference type="EMBL" id="BAAAND010000012">
    <property type="protein sequence ID" value="GAA1607106.1"/>
    <property type="molecule type" value="Genomic_DNA"/>
</dbReference>
<keyword evidence="5" id="KW-0808">Transferase</keyword>
<dbReference type="InterPro" id="IPR003594">
    <property type="entry name" value="HATPase_dom"/>
</dbReference>
<evidence type="ECO:0000256" key="4">
    <source>
        <dbReference type="ARBA" id="ARBA00022553"/>
    </source>
</evidence>
<reference evidence="13 14" key="1">
    <citation type="journal article" date="2019" name="Int. J. Syst. Evol. Microbiol.">
        <title>The Global Catalogue of Microorganisms (GCM) 10K type strain sequencing project: providing services to taxonomists for standard genome sequencing and annotation.</title>
        <authorList>
            <consortium name="The Broad Institute Genomics Platform"/>
            <consortium name="The Broad Institute Genome Sequencing Center for Infectious Disease"/>
            <person name="Wu L."/>
            <person name="Ma J."/>
        </authorList>
    </citation>
    <scope>NUCLEOTIDE SEQUENCE [LARGE SCALE GENOMIC DNA]</scope>
    <source>
        <strain evidence="13 14">JCM 14304</strain>
    </source>
</reference>
<dbReference type="CDD" id="cd00082">
    <property type="entry name" value="HisKA"/>
    <property type="match status" value="1"/>
</dbReference>
<feature type="transmembrane region" description="Helical" evidence="11">
    <location>
        <begin position="65"/>
        <end position="81"/>
    </location>
</feature>
<organism evidence="13 14">
    <name type="scientific">Kribbella karoonensis</name>
    <dbReference type="NCBI Taxonomy" id="324851"/>
    <lineage>
        <taxon>Bacteria</taxon>
        <taxon>Bacillati</taxon>
        <taxon>Actinomycetota</taxon>
        <taxon>Actinomycetes</taxon>
        <taxon>Propionibacteriales</taxon>
        <taxon>Kribbellaceae</taxon>
        <taxon>Kribbella</taxon>
    </lineage>
</organism>
<dbReference type="RefSeq" id="WP_344198566.1">
    <property type="nucleotide sequence ID" value="NZ_BAAAND010000012.1"/>
</dbReference>
<keyword evidence="4" id="KW-0597">Phosphoprotein</keyword>
<evidence type="ECO:0000256" key="8">
    <source>
        <dbReference type="ARBA" id="ARBA00022989"/>
    </source>
</evidence>
<keyword evidence="6 11" id="KW-0812">Transmembrane</keyword>
<evidence type="ECO:0000259" key="12">
    <source>
        <dbReference type="PROSITE" id="PS50109"/>
    </source>
</evidence>
<dbReference type="InterPro" id="IPR036890">
    <property type="entry name" value="HATPase_C_sf"/>
</dbReference>
<evidence type="ECO:0000256" key="7">
    <source>
        <dbReference type="ARBA" id="ARBA00022777"/>
    </source>
</evidence>
<feature type="domain" description="Histidine kinase" evidence="12">
    <location>
        <begin position="140"/>
        <end position="349"/>
    </location>
</feature>
<evidence type="ECO:0000256" key="5">
    <source>
        <dbReference type="ARBA" id="ARBA00022679"/>
    </source>
</evidence>
<dbReference type="PRINTS" id="PR00344">
    <property type="entry name" value="BCTRLSENSOR"/>
</dbReference>
<proteinExistence type="predicted"/>
<evidence type="ECO:0000256" key="1">
    <source>
        <dbReference type="ARBA" id="ARBA00000085"/>
    </source>
</evidence>
<sequence>MTPPTSFRAPRPVSALIDVAVAAVVVGMLGLMIALPGHEAAPFHLMFLAVAIAYAYRIWPVVPTLVATAVITVLSGWLMASHADEGRLASAELAEIPLMPLVLLVMIWHVRRRAAAVAEVAGMADRQLRAVEREREFFRDASHAIRTPVTIARGHLELAAAADLDDDVRADLSVAMLQLDRMSALSNRLLAVARLDAGDGLSTQPVDLCHLVHELAANWSARPDRNWQLDCAPTGTITADPEWIEMALDAVVENAVNFTPDGGVISLRCVREGPWCVVEVADSGPGIDPEDLPHVFDRFWHRVPPNGRMGTGLGLAMARSTAIAHGGTLTARNGPAGGAVFELRLPVRSLSTR</sequence>
<evidence type="ECO:0000256" key="11">
    <source>
        <dbReference type="SAM" id="Phobius"/>
    </source>
</evidence>
<gene>
    <name evidence="13" type="ORF">GCM10009742_66050</name>
</gene>
<dbReference type="InterPro" id="IPR003661">
    <property type="entry name" value="HisK_dim/P_dom"/>
</dbReference>
<dbReference type="SUPFAM" id="SSF47384">
    <property type="entry name" value="Homodimeric domain of signal transducing histidine kinase"/>
    <property type="match status" value="1"/>
</dbReference>
<keyword evidence="10 11" id="KW-0472">Membrane</keyword>
<dbReference type="PANTHER" id="PTHR45436">
    <property type="entry name" value="SENSOR HISTIDINE KINASE YKOH"/>
    <property type="match status" value="1"/>
</dbReference>
<dbReference type="InterPro" id="IPR050428">
    <property type="entry name" value="TCS_sensor_his_kinase"/>
</dbReference>
<dbReference type="Proteomes" id="UP001500190">
    <property type="component" value="Unassembled WGS sequence"/>
</dbReference>
<comment type="subcellular location">
    <subcellularLocation>
        <location evidence="2">Cell membrane</location>
    </subcellularLocation>
</comment>
<accession>A0ABN2EGR4</accession>
<protein>
    <recommendedName>
        <fullName evidence="3">histidine kinase</fullName>
        <ecNumber evidence="3">2.7.13.3</ecNumber>
    </recommendedName>
</protein>
<feature type="transmembrane region" description="Helical" evidence="11">
    <location>
        <begin position="12"/>
        <end position="34"/>
    </location>
</feature>
<dbReference type="PANTHER" id="PTHR45436:SF5">
    <property type="entry name" value="SENSOR HISTIDINE KINASE TRCS"/>
    <property type="match status" value="1"/>
</dbReference>
<keyword evidence="8 11" id="KW-1133">Transmembrane helix</keyword>
<evidence type="ECO:0000256" key="3">
    <source>
        <dbReference type="ARBA" id="ARBA00012438"/>
    </source>
</evidence>
<keyword evidence="7" id="KW-0418">Kinase</keyword>
<evidence type="ECO:0000256" key="10">
    <source>
        <dbReference type="ARBA" id="ARBA00023136"/>
    </source>
</evidence>
<keyword evidence="9" id="KW-0902">Two-component regulatory system</keyword>
<comment type="catalytic activity">
    <reaction evidence="1">
        <text>ATP + protein L-histidine = ADP + protein N-phospho-L-histidine.</text>
        <dbReference type="EC" id="2.7.13.3"/>
    </reaction>
</comment>
<comment type="caution">
    <text evidence="13">The sequence shown here is derived from an EMBL/GenBank/DDBJ whole genome shotgun (WGS) entry which is preliminary data.</text>
</comment>
<dbReference type="Pfam" id="PF02518">
    <property type="entry name" value="HATPase_c"/>
    <property type="match status" value="1"/>
</dbReference>
<dbReference type="InterPro" id="IPR005467">
    <property type="entry name" value="His_kinase_dom"/>
</dbReference>
<evidence type="ECO:0000256" key="6">
    <source>
        <dbReference type="ARBA" id="ARBA00022692"/>
    </source>
</evidence>
<dbReference type="CDD" id="cd00075">
    <property type="entry name" value="HATPase"/>
    <property type="match status" value="1"/>
</dbReference>
<dbReference type="Gene3D" id="1.10.287.130">
    <property type="match status" value="1"/>
</dbReference>
<evidence type="ECO:0000313" key="14">
    <source>
        <dbReference type="Proteomes" id="UP001500190"/>
    </source>
</evidence>
<evidence type="ECO:0000256" key="9">
    <source>
        <dbReference type="ARBA" id="ARBA00023012"/>
    </source>
</evidence>
<dbReference type="InterPro" id="IPR036097">
    <property type="entry name" value="HisK_dim/P_sf"/>
</dbReference>
<dbReference type="EC" id="2.7.13.3" evidence="3"/>
<dbReference type="SMART" id="SM00388">
    <property type="entry name" value="HisKA"/>
    <property type="match status" value="1"/>
</dbReference>